<gene>
    <name evidence="1" type="ORF">PG1C_04805</name>
</gene>
<protein>
    <submittedName>
        <fullName evidence="1">Uncharacterized protein</fullName>
    </submittedName>
</protein>
<dbReference type="STRING" id="1565605.PG1C_04805"/>
<dbReference type="HOGENOM" id="CLU_2619648_0_0_4"/>
<dbReference type="Proteomes" id="UP000061603">
    <property type="component" value="Chromosome"/>
</dbReference>
<dbReference type="EMBL" id="CP010554">
    <property type="protein sequence ID" value="AJP47966.1"/>
    <property type="molecule type" value="Genomic_DNA"/>
</dbReference>
<sequence>MTQLFRSAVYRYFINLDERGEFYADVRNVRDRSIFEIKGFEIFEDGWMRHKHDLDGLKRYLVHLGLMKGNQELSMGDA</sequence>
<dbReference type="KEGG" id="rbu:PG1C_04805"/>
<dbReference type="RefSeq" id="WP_202636287.1">
    <property type="nucleotide sequence ID" value="NZ_CP010554.1"/>
</dbReference>
<evidence type="ECO:0000313" key="2">
    <source>
        <dbReference type="Proteomes" id="UP000061603"/>
    </source>
</evidence>
<dbReference type="AlphaFoldDB" id="A0A0C5JKR5"/>
<name>A0A0C5JKR5_9PROT</name>
<keyword evidence="2" id="KW-1185">Reference proteome</keyword>
<proteinExistence type="predicted"/>
<reference evidence="1 2" key="1">
    <citation type="journal article" date="2015" name="Genome Announc.">
        <title>Complete Genome Sequence of a Novel Bacterium within the Family Rhodocyclaceae That Degrades Polycyclic Aromatic Hydrocarbons.</title>
        <authorList>
            <person name="Singleton D.R."/>
            <person name="Dickey A.N."/>
            <person name="Scholl E.H."/>
            <person name="Wright F.A."/>
            <person name="Aitken M.D."/>
        </authorList>
    </citation>
    <scope>NUCLEOTIDE SEQUENCE [LARGE SCALE GENOMIC DNA]</scope>
    <source>
        <strain evidence="2">PG1-Ca6</strain>
    </source>
</reference>
<accession>A0A0C5JKR5</accession>
<organism evidence="1 2">
    <name type="scientific">Rugosibacter aromaticivorans</name>
    <dbReference type="NCBI Taxonomy" id="1565605"/>
    <lineage>
        <taxon>Bacteria</taxon>
        <taxon>Pseudomonadati</taxon>
        <taxon>Pseudomonadota</taxon>
        <taxon>Betaproteobacteria</taxon>
        <taxon>Nitrosomonadales</taxon>
        <taxon>Sterolibacteriaceae</taxon>
        <taxon>Rugosibacter</taxon>
    </lineage>
</organism>
<evidence type="ECO:0000313" key="1">
    <source>
        <dbReference type="EMBL" id="AJP47966.1"/>
    </source>
</evidence>